<dbReference type="GO" id="GO:0016765">
    <property type="term" value="F:transferase activity, transferring alkyl or aryl (other than methyl) groups"/>
    <property type="evidence" value="ECO:0007669"/>
    <property type="project" value="InterPro"/>
</dbReference>
<feature type="transmembrane region" description="Helical" evidence="6">
    <location>
        <begin position="118"/>
        <end position="135"/>
    </location>
</feature>
<dbReference type="EMBL" id="CP036265">
    <property type="protein sequence ID" value="QDT17745.1"/>
    <property type="molecule type" value="Genomic_DNA"/>
</dbReference>
<proteinExistence type="predicted"/>
<keyword evidence="8" id="KW-1185">Reference proteome</keyword>
<accession>A0A517PEE7</accession>
<keyword evidence="4 6" id="KW-1133">Transmembrane helix</keyword>
<dbReference type="RefSeq" id="WP_145360734.1">
    <property type="nucleotide sequence ID" value="NZ_CP036265.1"/>
</dbReference>
<dbReference type="CDD" id="cd13964">
    <property type="entry name" value="PT_UbiA_1"/>
    <property type="match status" value="1"/>
</dbReference>
<evidence type="ECO:0000256" key="5">
    <source>
        <dbReference type="ARBA" id="ARBA00023136"/>
    </source>
</evidence>
<dbReference type="InterPro" id="IPR044878">
    <property type="entry name" value="UbiA_sf"/>
</dbReference>
<evidence type="ECO:0000256" key="2">
    <source>
        <dbReference type="ARBA" id="ARBA00022475"/>
    </source>
</evidence>
<name>A0A517PEE7_9PLAN</name>
<dbReference type="Gene3D" id="1.10.357.140">
    <property type="entry name" value="UbiA prenyltransferase"/>
    <property type="match status" value="1"/>
</dbReference>
<feature type="transmembrane region" description="Helical" evidence="6">
    <location>
        <begin position="21"/>
        <end position="42"/>
    </location>
</feature>
<dbReference type="AlphaFoldDB" id="A0A517PEE7"/>
<dbReference type="PANTHER" id="PTHR42723:SF1">
    <property type="entry name" value="CHLOROPHYLL SYNTHASE, CHLOROPLASTIC"/>
    <property type="match status" value="1"/>
</dbReference>
<organism evidence="7 8">
    <name type="scientific">Alienimonas californiensis</name>
    <dbReference type="NCBI Taxonomy" id="2527989"/>
    <lineage>
        <taxon>Bacteria</taxon>
        <taxon>Pseudomonadati</taxon>
        <taxon>Planctomycetota</taxon>
        <taxon>Planctomycetia</taxon>
        <taxon>Planctomycetales</taxon>
        <taxon>Planctomycetaceae</taxon>
        <taxon>Alienimonas</taxon>
    </lineage>
</organism>
<evidence type="ECO:0000313" key="8">
    <source>
        <dbReference type="Proteomes" id="UP000318741"/>
    </source>
</evidence>
<keyword evidence="7" id="KW-0808">Transferase</keyword>
<comment type="subcellular location">
    <subcellularLocation>
        <location evidence="1">Membrane</location>
        <topology evidence="1">Multi-pass membrane protein</topology>
    </subcellularLocation>
</comment>
<feature type="transmembrane region" description="Helical" evidence="6">
    <location>
        <begin position="287"/>
        <end position="306"/>
    </location>
</feature>
<evidence type="ECO:0000256" key="1">
    <source>
        <dbReference type="ARBA" id="ARBA00004141"/>
    </source>
</evidence>
<dbReference type="PANTHER" id="PTHR42723">
    <property type="entry name" value="CHLOROPHYLL SYNTHASE"/>
    <property type="match status" value="1"/>
</dbReference>
<evidence type="ECO:0000256" key="4">
    <source>
        <dbReference type="ARBA" id="ARBA00022989"/>
    </source>
</evidence>
<dbReference type="OrthoDB" id="2908954at2"/>
<evidence type="ECO:0000313" key="7">
    <source>
        <dbReference type="EMBL" id="QDT17745.1"/>
    </source>
</evidence>
<feature type="transmembrane region" description="Helical" evidence="6">
    <location>
        <begin position="170"/>
        <end position="189"/>
    </location>
</feature>
<feature type="transmembrane region" description="Helical" evidence="6">
    <location>
        <begin position="259"/>
        <end position="281"/>
    </location>
</feature>
<dbReference type="Proteomes" id="UP000318741">
    <property type="component" value="Chromosome"/>
</dbReference>
<sequence length="309" mass="31690">MTKTDPKAPSNLRPWLRLVRLPALFTAPADVLAGFAIMHGGWTPWQPLVALVGAGVCLYGGGMVLNDWFDRNRDAAERSDRPLPSGEVSPKAAALLGFGLLAVGVALGFLGGALAGNALRSGLVALAVAALVILYDGPLKRTLLACPTMGACRATNLLLGASALPFLHHGGVWTVALGMGCYVGGVTLYARREASVSDTHLLSAGLAAVSLGFATLAYAYYTQKWVTASPLLPIAVLATVAISVIRRMAAGLSDPRPEVVGPAVGVAVMSIITLGGVHVMAATADAALTLATVLLLVPAVLLKRVASVT</sequence>
<reference evidence="7 8" key="1">
    <citation type="submission" date="2019-02" db="EMBL/GenBank/DDBJ databases">
        <title>Deep-cultivation of Planctomycetes and their phenomic and genomic characterization uncovers novel biology.</title>
        <authorList>
            <person name="Wiegand S."/>
            <person name="Jogler M."/>
            <person name="Boedeker C."/>
            <person name="Pinto D."/>
            <person name="Vollmers J."/>
            <person name="Rivas-Marin E."/>
            <person name="Kohn T."/>
            <person name="Peeters S.H."/>
            <person name="Heuer A."/>
            <person name="Rast P."/>
            <person name="Oberbeckmann S."/>
            <person name="Bunk B."/>
            <person name="Jeske O."/>
            <person name="Meyerdierks A."/>
            <person name="Storesund J.E."/>
            <person name="Kallscheuer N."/>
            <person name="Luecker S."/>
            <person name="Lage O.M."/>
            <person name="Pohl T."/>
            <person name="Merkel B.J."/>
            <person name="Hornburger P."/>
            <person name="Mueller R.-W."/>
            <person name="Bruemmer F."/>
            <person name="Labrenz M."/>
            <person name="Spormann A.M."/>
            <person name="Op den Camp H."/>
            <person name="Overmann J."/>
            <person name="Amann R."/>
            <person name="Jetten M.S.M."/>
            <person name="Mascher T."/>
            <person name="Medema M.H."/>
            <person name="Devos D.P."/>
            <person name="Kaster A.-K."/>
            <person name="Ovreas L."/>
            <person name="Rohde M."/>
            <person name="Galperin M.Y."/>
            <person name="Jogler C."/>
        </authorList>
    </citation>
    <scope>NUCLEOTIDE SEQUENCE [LARGE SCALE GENOMIC DNA]</scope>
    <source>
        <strain evidence="7 8">CA12</strain>
    </source>
</reference>
<feature type="transmembrane region" description="Helical" evidence="6">
    <location>
        <begin position="90"/>
        <end position="112"/>
    </location>
</feature>
<dbReference type="InterPro" id="IPR050475">
    <property type="entry name" value="Prenyltransferase_related"/>
</dbReference>
<protein>
    <submittedName>
        <fullName evidence="7">Prenyltransferase</fullName>
    </submittedName>
</protein>
<gene>
    <name evidence="7" type="ORF">CA12_38770</name>
</gene>
<evidence type="ECO:0000256" key="3">
    <source>
        <dbReference type="ARBA" id="ARBA00022692"/>
    </source>
</evidence>
<keyword evidence="5 6" id="KW-0472">Membrane</keyword>
<evidence type="ECO:0000256" key="6">
    <source>
        <dbReference type="SAM" id="Phobius"/>
    </source>
</evidence>
<keyword evidence="2" id="KW-1003">Cell membrane</keyword>
<dbReference type="InterPro" id="IPR000537">
    <property type="entry name" value="UbiA_prenyltransferase"/>
</dbReference>
<dbReference type="Pfam" id="PF01040">
    <property type="entry name" value="UbiA"/>
    <property type="match status" value="1"/>
</dbReference>
<feature type="transmembrane region" description="Helical" evidence="6">
    <location>
        <begin position="227"/>
        <end position="247"/>
    </location>
</feature>
<dbReference type="GO" id="GO:0016020">
    <property type="term" value="C:membrane"/>
    <property type="evidence" value="ECO:0007669"/>
    <property type="project" value="UniProtKB-SubCell"/>
</dbReference>
<dbReference type="KEGG" id="acaf:CA12_38770"/>
<keyword evidence="3 6" id="KW-0812">Transmembrane</keyword>
<feature type="transmembrane region" description="Helical" evidence="6">
    <location>
        <begin position="201"/>
        <end position="221"/>
    </location>
</feature>